<sequence>MLQLEIVTPDRIAFSKQVDMVVVPSTRGAMGILPRHITLFAQLVEGELKIKIGNDEYYLAIGGGFIEVTKTKVIVLVTRAVNAGELNEQVILTAKAKALAALHERPTGESLAAAQLSLRQTIVDLRILNKRKRRTH</sequence>
<dbReference type="InterPro" id="IPR001469">
    <property type="entry name" value="ATP_synth_F1_dsu/esu"/>
</dbReference>
<comment type="function">
    <text evidence="8">Produces ATP from ADP in the presence of a proton gradient across the membrane.</text>
</comment>
<evidence type="ECO:0000256" key="8">
    <source>
        <dbReference type="HAMAP-Rule" id="MF_00530"/>
    </source>
</evidence>
<reference evidence="11 12" key="1">
    <citation type="journal article" date="2015" name="Nature">
        <title>rRNA introns, odd ribosomes, and small enigmatic genomes across a large radiation of phyla.</title>
        <authorList>
            <person name="Brown C.T."/>
            <person name="Hug L.A."/>
            <person name="Thomas B.C."/>
            <person name="Sharon I."/>
            <person name="Castelle C.J."/>
            <person name="Singh A."/>
            <person name="Wilkins M.J."/>
            <person name="Williams K.H."/>
            <person name="Banfield J.F."/>
        </authorList>
    </citation>
    <scope>NUCLEOTIDE SEQUENCE [LARGE SCALE GENOMIC DNA]</scope>
</reference>
<keyword evidence="8" id="KW-1003">Cell membrane</keyword>
<evidence type="ECO:0000256" key="9">
    <source>
        <dbReference type="RuleBase" id="RU003656"/>
    </source>
</evidence>
<dbReference type="NCBIfam" id="TIGR01216">
    <property type="entry name" value="ATP_synt_epsi"/>
    <property type="match status" value="1"/>
</dbReference>
<dbReference type="PANTHER" id="PTHR13822">
    <property type="entry name" value="ATP SYNTHASE DELTA/EPSILON CHAIN"/>
    <property type="match status" value="1"/>
</dbReference>
<comment type="subcellular location">
    <subcellularLocation>
        <location evidence="8">Cell membrane</location>
        <topology evidence="8">Peripheral membrane protein</topology>
    </subcellularLocation>
    <subcellularLocation>
        <location evidence="1">Endomembrane system</location>
        <topology evidence="1">Peripheral membrane protein</topology>
    </subcellularLocation>
</comment>
<comment type="subunit">
    <text evidence="8 9">F-type ATPases have 2 components, CF(1) - the catalytic core - and CF(0) - the membrane proton channel. CF(1) has five subunits: alpha(3), beta(3), gamma(1), delta(1), epsilon(1). CF(0) has three main subunits: a, b and c.</text>
</comment>
<accession>A0A0G1FD25</accession>
<evidence type="ECO:0000256" key="4">
    <source>
        <dbReference type="ARBA" id="ARBA00023065"/>
    </source>
</evidence>
<protein>
    <recommendedName>
        <fullName evidence="8">ATP synthase epsilon chain</fullName>
    </recommendedName>
    <alternativeName>
        <fullName evidence="8">ATP synthase F1 sector epsilon subunit</fullName>
    </alternativeName>
    <alternativeName>
        <fullName evidence="8">F-ATPase epsilon subunit</fullName>
    </alternativeName>
</protein>
<evidence type="ECO:0000256" key="2">
    <source>
        <dbReference type="ARBA" id="ARBA00005712"/>
    </source>
</evidence>
<dbReference type="EMBL" id="LCFB01000014">
    <property type="protein sequence ID" value="KKS84763.1"/>
    <property type="molecule type" value="Genomic_DNA"/>
</dbReference>
<keyword evidence="7 8" id="KW-0066">ATP synthesis</keyword>
<dbReference type="STRING" id="1618436.UV59_C0014G0006"/>
<evidence type="ECO:0000256" key="7">
    <source>
        <dbReference type="ARBA" id="ARBA00023310"/>
    </source>
</evidence>
<keyword evidence="6 8" id="KW-0139">CF(1)</keyword>
<name>A0A0G1FD25_9BACT</name>
<dbReference type="GO" id="GO:0012505">
    <property type="term" value="C:endomembrane system"/>
    <property type="evidence" value="ECO:0007669"/>
    <property type="project" value="UniProtKB-SubCell"/>
</dbReference>
<dbReference type="GO" id="GO:0045259">
    <property type="term" value="C:proton-transporting ATP synthase complex"/>
    <property type="evidence" value="ECO:0007669"/>
    <property type="project" value="UniProtKB-KW"/>
</dbReference>
<evidence type="ECO:0000313" key="11">
    <source>
        <dbReference type="EMBL" id="KKS84763.1"/>
    </source>
</evidence>
<dbReference type="Proteomes" id="UP000034543">
    <property type="component" value="Unassembled WGS sequence"/>
</dbReference>
<evidence type="ECO:0000256" key="1">
    <source>
        <dbReference type="ARBA" id="ARBA00004184"/>
    </source>
</evidence>
<keyword evidence="5 8" id="KW-0472">Membrane</keyword>
<comment type="caution">
    <text evidence="11">The sequence shown here is derived from an EMBL/GenBank/DDBJ whole genome shotgun (WGS) entry which is preliminary data.</text>
</comment>
<dbReference type="AlphaFoldDB" id="A0A0G1FD25"/>
<dbReference type="Pfam" id="PF02823">
    <property type="entry name" value="ATP-synt_DE_N"/>
    <property type="match status" value="1"/>
</dbReference>
<gene>
    <name evidence="8" type="primary">atpC</name>
    <name evidence="11" type="ORF">UV59_C0014G0006</name>
</gene>
<organism evidence="11 12">
    <name type="scientific">Candidatus Gottesmanbacteria bacterium GW2011_GWA1_43_11</name>
    <dbReference type="NCBI Taxonomy" id="1618436"/>
    <lineage>
        <taxon>Bacteria</taxon>
        <taxon>Candidatus Gottesmaniibacteriota</taxon>
    </lineage>
</organism>
<dbReference type="GO" id="GO:0005524">
    <property type="term" value="F:ATP binding"/>
    <property type="evidence" value="ECO:0007669"/>
    <property type="project" value="UniProtKB-UniRule"/>
</dbReference>
<keyword evidence="8" id="KW-0375">Hydrogen ion transport</keyword>
<evidence type="ECO:0000313" key="12">
    <source>
        <dbReference type="Proteomes" id="UP000034543"/>
    </source>
</evidence>
<keyword evidence="3 8" id="KW-0813">Transport</keyword>
<dbReference type="Gene3D" id="2.60.15.10">
    <property type="entry name" value="F0F1 ATP synthase delta/epsilon subunit, N-terminal"/>
    <property type="match status" value="1"/>
</dbReference>
<evidence type="ECO:0000259" key="10">
    <source>
        <dbReference type="Pfam" id="PF02823"/>
    </source>
</evidence>
<dbReference type="GO" id="GO:0005886">
    <property type="term" value="C:plasma membrane"/>
    <property type="evidence" value="ECO:0007669"/>
    <property type="project" value="UniProtKB-SubCell"/>
</dbReference>
<dbReference type="InterPro" id="IPR036771">
    <property type="entry name" value="ATPsynth_dsu/esu_N"/>
</dbReference>
<evidence type="ECO:0000256" key="5">
    <source>
        <dbReference type="ARBA" id="ARBA00023136"/>
    </source>
</evidence>
<dbReference type="SUPFAM" id="SSF51344">
    <property type="entry name" value="Epsilon subunit of F1F0-ATP synthase N-terminal domain"/>
    <property type="match status" value="1"/>
</dbReference>
<dbReference type="InterPro" id="IPR020546">
    <property type="entry name" value="ATP_synth_F1_dsu/esu_N"/>
</dbReference>
<evidence type="ECO:0000256" key="3">
    <source>
        <dbReference type="ARBA" id="ARBA00022448"/>
    </source>
</evidence>
<dbReference type="PANTHER" id="PTHR13822:SF10">
    <property type="entry name" value="ATP SYNTHASE EPSILON CHAIN, CHLOROPLASTIC"/>
    <property type="match status" value="1"/>
</dbReference>
<feature type="domain" description="ATP synthase F1 complex delta/epsilon subunit N-terminal" evidence="10">
    <location>
        <begin position="2"/>
        <end position="80"/>
    </location>
</feature>
<dbReference type="HAMAP" id="MF_00530">
    <property type="entry name" value="ATP_synth_epsil_bac"/>
    <property type="match status" value="1"/>
</dbReference>
<comment type="similarity">
    <text evidence="2 8 9">Belongs to the ATPase epsilon chain family.</text>
</comment>
<dbReference type="GO" id="GO:0046933">
    <property type="term" value="F:proton-transporting ATP synthase activity, rotational mechanism"/>
    <property type="evidence" value="ECO:0007669"/>
    <property type="project" value="UniProtKB-UniRule"/>
</dbReference>
<evidence type="ECO:0000256" key="6">
    <source>
        <dbReference type="ARBA" id="ARBA00023196"/>
    </source>
</evidence>
<proteinExistence type="inferred from homology"/>
<dbReference type="CDD" id="cd12152">
    <property type="entry name" value="F1-ATPase_delta"/>
    <property type="match status" value="1"/>
</dbReference>
<keyword evidence="4 8" id="KW-0406">Ion transport</keyword>